<evidence type="ECO:0000313" key="9">
    <source>
        <dbReference type="Proteomes" id="UP001295423"/>
    </source>
</evidence>
<evidence type="ECO:0000256" key="5">
    <source>
        <dbReference type="ARBA" id="ARBA00022840"/>
    </source>
</evidence>
<organism evidence="8 9">
    <name type="scientific">Cylindrotheca closterium</name>
    <dbReference type="NCBI Taxonomy" id="2856"/>
    <lineage>
        <taxon>Eukaryota</taxon>
        <taxon>Sar</taxon>
        <taxon>Stramenopiles</taxon>
        <taxon>Ochrophyta</taxon>
        <taxon>Bacillariophyta</taxon>
        <taxon>Bacillariophyceae</taxon>
        <taxon>Bacillariophycidae</taxon>
        <taxon>Bacillariales</taxon>
        <taxon>Bacillariaceae</taxon>
        <taxon>Cylindrotheca</taxon>
    </lineage>
</organism>
<evidence type="ECO:0000256" key="6">
    <source>
        <dbReference type="SAM" id="MobiDB-lite"/>
    </source>
</evidence>
<keyword evidence="3" id="KW-0547">Nucleotide-binding</keyword>
<dbReference type="PROSITE" id="PS50011">
    <property type="entry name" value="PROTEIN_KINASE_DOM"/>
    <property type="match status" value="1"/>
</dbReference>
<feature type="compositionally biased region" description="Basic and acidic residues" evidence="6">
    <location>
        <begin position="1"/>
        <end position="27"/>
    </location>
</feature>
<dbReference type="AlphaFoldDB" id="A0AAD2FJ30"/>
<dbReference type="SUPFAM" id="SSF56112">
    <property type="entry name" value="Protein kinase-like (PK-like)"/>
    <property type="match status" value="1"/>
</dbReference>
<dbReference type="InterPro" id="IPR000719">
    <property type="entry name" value="Prot_kinase_dom"/>
</dbReference>
<dbReference type="Proteomes" id="UP001295423">
    <property type="component" value="Unassembled WGS sequence"/>
</dbReference>
<feature type="compositionally biased region" description="Basic residues" evidence="6">
    <location>
        <begin position="179"/>
        <end position="190"/>
    </location>
</feature>
<gene>
    <name evidence="8" type="ORF">CYCCA115_LOCUS4380</name>
</gene>
<dbReference type="InterPro" id="IPR050205">
    <property type="entry name" value="CDPK_Ser/Thr_kinases"/>
</dbReference>
<dbReference type="Gene3D" id="1.10.510.10">
    <property type="entry name" value="Transferase(Phosphotransferase) domain 1"/>
    <property type="match status" value="1"/>
</dbReference>
<feature type="region of interest" description="Disordered" evidence="6">
    <location>
        <begin position="352"/>
        <end position="386"/>
    </location>
</feature>
<feature type="domain" description="Protein kinase" evidence="7">
    <location>
        <begin position="670"/>
        <end position="956"/>
    </location>
</feature>
<keyword evidence="5" id="KW-0067">ATP-binding</keyword>
<protein>
    <recommendedName>
        <fullName evidence="7">Protein kinase domain-containing protein</fullName>
    </recommendedName>
</protein>
<dbReference type="Gene3D" id="2.30.29.30">
    <property type="entry name" value="Pleckstrin-homology domain (PH domain)/Phosphotyrosine-binding domain (PTB)"/>
    <property type="match status" value="1"/>
</dbReference>
<dbReference type="PANTHER" id="PTHR24349">
    <property type="entry name" value="SERINE/THREONINE-PROTEIN KINASE"/>
    <property type="match status" value="1"/>
</dbReference>
<evidence type="ECO:0000259" key="7">
    <source>
        <dbReference type="PROSITE" id="PS50011"/>
    </source>
</evidence>
<dbReference type="InterPro" id="IPR001849">
    <property type="entry name" value="PH_domain"/>
</dbReference>
<comment type="caution">
    <text evidence="8">The sequence shown here is derived from an EMBL/GenBank/DDBJ whole genome shotgun (WGS) entry which is preliminary data.</text>
</comment>
<dbReference type="InterPro" id="IPR011009">
    <property type="entry name" value="Kinase-like_dom_sf"/>
</dbReference>
<dbReference type="InterPro" id="IPR011993">
    <property type="entry name" value="PH-like_dom_sf"/>
</dbReference>
<keyword evidence="9" id="KW-1185">Reference proteome</keyword>
<dbReference type="SMART" id="SM00233">
    <property type="entry name" value="PH"/>
    <property type="match status" value="1"/>
</dbReference>
<keyword evidence="2" id="KW-0808">Transferase</keyword>
<evidence type="ECO:0000313" key="8">
    <source>
        <dbReference type="EMBL" id="CAJ1935043.1"/>
    </source>
</evidence>
<dbReference type="Pfam" id="PF00069">
    <property type="entry name" value="Pkinase"/>
    <property type="match status" value="1"/>
</dbReference>
<evidence type="ECO:0000256" key="1">
    <source>
        <dbReference type="ARBA" id="ARBA00022527"/>
    </source>
</evidence>
<accession>A0AAD2FJ30</accession>
<dbReference type="SMART" id="SM00220">
    <property type="entry name" value="S_TKc"/>
    <property type="match status" value="1"/>
</dbReference>
<evidence type="ECO:0000256" key="3">
    <source>
        <dbReference type="ARBA" id="ARBA00022741"/>
    </source>
</evidence>
<evidence type="ECO:0000256" key="2">
    <source>
        <dbReference type="ARBA" id="ARBA00022679"/>
    </source>
</evidence>
<feature type="compositionally biased region" description="Low complexity" evidence="6">
    <location>
        <begin position="75"/>
        <end position="96"/>
    </location>
</feature>
<keyword evidence="1" id="KW-0723">Serine/threonine-protein kinase</keyword>
<feature type="compositionally biased region" description="Polar residues" evidence="6">
    <location>
        <begin position="34"/>
        <end position="50"/>
    </location>
</feature>
<reference evidence="8" key="1">
    <citation type="submission" date="2023-08" db="EMBL/GenBank/DDBJ databases">
        <authorList>
            <person name="Audoor S."/>
            <person name="Bilcke G."/>
        </authorList>
    </citation>
    <scope>NUCLEOTIDE SEQUENCE</scope>
</reference>
<dbReference type="PROSITE" id="PS00108">
    <property type="entry name" value="PROTEIN_KINASE_ST"/>
    <property type="match status" value="1"/>
</dbReference>
<feature type="region of interest" description="Disordered" evidence="6">
    <location>
        <begin position="69"/>
        <end position="262"/>
    </location>
</feature>
<dbReference type="GO" id="GO:0005524">
    <property type="term" value="F:ATP binding"/>
    <property type="evidence" value="ECO:0007669"/>
    <property type="project" value="UniProtKB-KW"/>
</dbReference>
<feature type="compositionally biased region" description="Polar residues" evidence="6">
    <location>
        <begin position="376"/>
        <end position="386"/>
    </location>
</feature>
<keyword evidence="4" id="KW-0418">Kinase</keyword>
<feature type="region of interest" description="Disordered" evidence="6">
    <location>
        <begin position="1"/>
        <end position="55"/>
    </location>
</feature>
<dbReference type="InterPro" id="IPR008271">
    <property type="entry name" value="Ser/Thr_kinase_AS"/>
</dbReference>
<sequence length="987" mass="107884">MDSLDNLDRQTHKPRDDSNVRLSRSFENEDPDTSFRSHGSSFLPNPQISASPEGYGKKKIWEGAYKSFLSKGRGKNSSNSLDLDSSSPSSKSSSDTKGLDSKKKSASFSMIPGSKRLVSRSSPNTPQRHKTTTTPEGEPPLPQRTSIGQRVRSFGTKSHESGDGNMDSSVRGGTYFKSVFKRKTGVTKRNSKSDELDAPLRNGIGRSSGSPEYHAHGRIARGSPEYATGRIPTRGSPESGSAPESVDDISIPTTTNTSRRRVISEDEDDIGLDYLVESGSVTSLFGLINYGSSTQLSVPSMNPLGEETEGITDDDAPTGLPALLPPQNISGLRHSASTGGLGLSLLSQEIQHQSTPQMMYHDPSAAGGDYGHRAAQPSSSSPNTLVSLLSEPSFTIGSSSPSSLVYQQNVDPETKKMFTMYHNDARFSRDTTEPFLGDDVPASQRNYAPMAYMAATAGVRRFAAHSRVASETYIPSMLHDPLPLAPVDENGISVQHNMRLLKPLHSTEHWEAGRRYLIAAAALATCPVSVMDKVSGTTVHSPKEAAISHSAFGTINLGKALVTYVGQTRHLSAGTWSSCNLVLRQNYLLEYDVDAPKNALPRGFAHLQLATAYASPELPNSLELHFFASPCAQADPRTLLIQVHNREDRDSWVFCLNRAARLQPRDMWEFDEDMESGSGRYATVRPGRRKDAEYYEDMKEPGEKPQHRNRALKIVDKAEFWRRVVKGRERADTLVRELSVQSTLTAKCGQLPSILQLRGVFETSQNLILELELLEGHDLFEYISRKGVMDEGEACLVTEDVLRSLEAMHRVGVAHRDIKPANLLMCKGEDDRVAIKVGDFGMSAFVGVDKLVRGRCGTPGYAAPEILKASSGVGYGNQVDVFSAGVTLYVMLCGYEPFYGESEEALIEANKEAVVEFPKNDWSGISKDARDLIREMLKTDPGERITAKEALEHAWIQQFGSKRATDADANLQLLLADAPDAGACLIS</sequence>
<dbReference type="EMBL" id="CAKOGP040000446">
    <property type="protein sequence ID" value="CAJ1935043.1"/>
    <property type="molecule type" value="Genomic_DNA"/>
</dbReference>
<dbReference type="SUPFAM" id="SSF50729">
    <property type="entry name" value="PH domain-like"/>
    <property type="match status" value="1"/>
</dbReference>
<dbReference type="GO" id="GO:0004674">
    <property type="term" value="F:protein serine/threonine kinase activity"/>
    <property type="evidence" value="ECO:0007669"/>
    <property type="project" value="UniProtKB-KW"/>
</dbReference>
<evidence type="ECO:0000256" key="4">
    <source>
        <dbReference type="ARBA" id="ARBA00022777"/>
    </source>
</evidence>
<name>A0AAD2FJ30_9STRA</name>
<proteinExistence type="predicted"/>